<evidence type="ECO:0000313" key="2">
    <source>
        <dbReference type="Proteomes" id="UP001160499"/>
    </source>
</evidence>
<reference evidence="1 2" key="1">
    <citation type="submission" date="2023-04" db="EMBL/GenBank/DDBJ databases">
        <title>Forest soil microbial communities from Buena Vista Peninsula, Colon Province, Panama.</title>
        <authorList>
            <person name="Bouskill N."/>
        </authorList>
    </citation>
    <scope>NUCLEOTIDE SEQUENCE [LARGE SCALE GENOMIC DNA]</scope>
    <source>
        <strain evidence="1 2">GGS1</strain>
    </source>
</reference>
<dbReference type="Proteomes" id="UP001160499">
    <property type="component" value="Unassembled WGS sequence"/>
</dbReference>
<sequence length="109" mass="12336">MSQLWQSRFQGQALAGLAAQGAYETARTALRRVFRRGIDPRDEHVLAERSRRLLIAEDLTRQLRLHIPTEATDKALDALAGLDLTPDAQQATRGALRWNSELGEWEHHP</sequence>
<gene>
    <name evidence="1" type="ORF">M2283_008987</name>
</gene>
<dbReference type="EMBL" id="JARXVH010000024">
    <property type="protein sequence ID" value="MDH6221640.1"/>
    <property type="molecule type" value="Genomic_DNA"/>
</dbReference>
<keyword evidence="2" id="KW-1185">Reference proteome</keyword>
<dbReference type="RefSeq" id="WP_280882341.1">
    <property type="nucleotide sequence ID" value="NZ_JARXVH010000024.1"/>
</dbReference>
<protein>
    <submittedName>
        <fullName evidence="1">Uncharacterized protein</fullName>
    </submittedName>
</protein>
<evidence type="ECO:0000313" key="1">
    <source>
        <dbReference type="EMBL" id="MDH6221640.1"/>
    </source>
</evidence>
<name>A0ABT6LZA9_9ACTN</name>
<accession>A0ABT6LZA9</accession>
<proteinExistence type="predicted"/>
<comment type="caution">
    <text evidence="1">The sequence shown here is derived from an EMBL/GenBank/DDBJ whole genome shotgun (WGS) entry which is preliminary data.</text>
</comment>
<organism evidence="1 2">
    <name type="scientific">Streptomyces pseudovenezuelae</name>
    <dbReference type="NCBI Taxonomy" id="67350"/>
    <lineage>
        <taxon>Bacteria</taxon>
        <taxon>Bacillati</taxon>
        <taxon>Actinomycetota</taxon>
        <taxon>Actinomycetes</taxon>
        <taxon>Kitasatosporales</taxon>
        <taxon>Streptomycetaceae</taxon>
        <taxon>Streptomyces</taxon>
        <taxon>Streptomyces aurantiacus group</taxon>
    </lineage>
</organism>